<dbReference type="PROSITE" id="PS01152">
    <property type="entry name" value="HESB"/>
    <property type="match status" value="1"/>
</dbReference>
<evidence type="ECO:0000313" key="3">
    <source>
        <dbReference type="Proteomes" id="UP000294581"/>
    </source>
</evidence>
<dbReference type="OrthoDB" id="9801228at2"/>
<dbReference type="PANTHER" id="PTHR43011:SF1">
    <property type="entry name" value="IRON-SULFUR CLUSTER ASSEMBLY 2 HOMOLOG, MITOCHONDRIAL"/>
    <property type="match status" value="1"/>
</dbReference>
<dbReference type="SUPFAM" id="SSF89360">
    <property type="entry name" value="HesB-like domain"/>
    <property type="match status" value="1"/>
</dbReference>
<dbReference type="NCBIfam" id="TIGR00049">
    <property type="entry name" value="iron-sulfur cluster assembly accessory protein"/>
    <property type="match status" value="1"/>
</dbReference>
<proteinExistence type="predicted"/>
<feature type="domain" description="Core" evidence="1">
    <location>
        <begin position="2"/>
        <end position="101"/>
    </location>
</feature>
<dbReference type="InterPro" id="IPR016092">
    <property type="entry name" value="ATAP"/>
</dbReference>
<gene>
    <name evidence="2" type="ORF">C7445_10420</name>
</gene>
<keyword evidence="3" id="KW-1185">Reference proteome</keyword>
<dbReference type="GO" id="GO:0005506">
    <property type="term" value="F:iron ion binding"/>
    <property type="evidence" value="ECO:0007669"/>
    <property type="project" value="TreeGrafter"/>
</dbReference>
<dbReference type="Pfam" id="PF01521">
    <property type="entry name" value="Fe-S_biosyn"/>
    <property type="match status" value="1"/>
</dbReference>
<dbReference type="GO" id="GO:0051539">
    <property type="term" value="F:4 iron, 4 sulfur cluster binding"/>
    <property type="evidence" value="ECO:0007669"/>
    <property type="project" value="TreeGrafter"/>
</dbReference>
<accession>A0A4R8LPS6</accession>
<dbReference type="Proteomes" id="UP000294581">
    <property type="component" value="Unassembled WGS sequence"/>
</dbReference>
<dbReference type="AlphaFoldDB" id="A0A4R8LPS6"/>
<sequence>MITLTESAAERVRALISEQASAEDALRLYTKPGGCTGFSYGMALDVQKEGDLVFTQHGVKVVVDPESLELIDGSEVDYVDDLTGQGFKINNPNATSMCGCGSSFRTATQAGQPGSCD</sequence>
<dbReference type="RefSeq" id="WP_134158965.1">
    <property type="nucleotide sequence ID" value="NZ_BSUS01000001.1"/>
</dbReference>
<reference evidence="2 3" key="1">
    <citation type="submission" date="2019-03" db="EMBL/GenBank/DDBJ databases">
        <title>Genomic Encyclopedia of Type Strains, Phase IV (KMG-IV): sequencing the most valuable type-strain genomes for metagenomic binning, comparative biology and taxonomic classification.</title>
        <authorList>
            <person name="Goeker M."/>
        </authorList>
    </citation>
    <scope>NUCLEOTIDE SEQUENCE [LARGE SCALE GENOMIC DNA]</scope>
    <source>
        <strain evidence="2 3">DSM 17974</strain>
    </source>
</reference>
<dbReference type="Gene3D" id="2.60.300.12">
    <property type="entry name" value="HesB-like domain"/>
    <property type="match status" value="1"/>
</dbReference>
<organism evidence="2 3">
    <name type="scientific">Alicyclobacillus sacchari</name>
    <dbReference type="NCBI Taxonomy" id="392010"/>
    <lineage>
        <taxon>Bacteria</taxon>
        <taxon>Bacillati</taxon>
        <taxon>Bacillota</taxon>
        <taxon>Bacilli</taxon>
        <taxon>Bacillales</taxon>
        <taxon>Alicyclobacillaceae</taxon>
        <taxon>Alicyclobacillus</taxon>
    </lineage>
</organism>
<dbReference type="PANTHER" id="PTHR43011">
    <property type="entry name" value="IRON-SULFUR CLUSTER ASSEMBLY 2 HOMOLOG, MITOCHONDRIAL"/>
    <property type="match status" value="1"/>
</dbReference>
<dbReference type="EMBL" id="SORF01000004">
    <property type="protein sequence ID" value="TDY49509.1"/>
    <property type="molecule type" value="Genomic_DNA"/>
</dbReference>
<dbReference type="InterPro" id="IPR000361">
    <property type="entry name" value="ATAP_core_dom"/>
</dbReference>
<name>A0A4R8LPS6_9BACL</name>
<dbReference type="GO" id="GO:0016226">
    <property type="term" value="P:iron-sulfur cluster assembly"/>
    <property type="evidence" value="ECO:0007669"/>
    <property type="project" value="InterPro"/>
</dbReference>
<comment type="caution">
    <text evidence="2">The sequence shown here is derived from an EMBL/GenBank/DDBJ whole genome shotgun (WGS) entry which is preliminary data.</text>
</comment>
<evidence type="ECO:0000259" key="1">
    <source>
        <dbReference type="Pfam" id="PF01521"/>
    </source>
</evidence>
<dbReference type="InterPro" id="IPR017870">
    <property type="entry name" value="FeS_cluster_insertion_CS"/>
</dbReference>
<protein>
    <submittedName>
        <fullName evidence="2">Iron-sulfur cluster assembly protein</fullName>
    </submittedName>
</protein>
<dbReference type="InterPro" id="IPR035903">
    <property type="entry name" value="HesB-like_dom_sf"/>
</dbReference>
<evidence type="ECO:0000313" key="2">
    <source>
        <dbReference type="EMBL" id="TDY49509.1"/>
    </source>
</evidence>
<dbReference type="GO" id="GO:0051537">
    <property type="term" value="F:2 iron, 2 sulfur cluster binding"/>
    <property type="evidence" value="ECO:0007669"/>
    <property type="project" value="UniProtKB-ARBA"/>
</dbReference>